<dbReference type="SUPFAM" id="SSF52821">
    <property type="entry name" value="Rhodanese/Cell cycle control phosphatase"/>
    <property type="match status" value="1"/>
</dbReference>
<dbReference type="PROSITE" id="PS50056">
    <property type="entry name" value="TYR_PHOSPHATASE_2"/>
    <property type="match status" value="1"/>
</dbReference>
<dbReference type="EC" id="3.1.3.48" evidence="2"/>
<sequence>MLFNRYRKGSNNSTTTTITTSTTTSTKQTRNISTTTTTNTNNNNNDNNNNTLDIHPPEPQKSTSSSLASAFFRAFTRRAWHFNTFIHHHDQQQQQQCQDSGVDIIPRHSTSLPNIARYANTTSSTVLLNEQPNSKKSLKTGTSRPTPPILLFSNHDRPISKRYSAGQALIKDPAKKKKKRRHSYTFGSLPTSVHVTVVDPQPRRSKSQQTQQEQLKLQQKKQASRISTIGNNSLPRGLSISTSTSTSSMIASSVHSTSSNNNYSRTAVALSADQLASMLRQDKNKQTITLIDVRHLFDYQKRRIDGSLNVNLPSLLIKRYQRGTVSNFNLENFITTAEGRARYRRRRQSNDRHAEAKPVSLSDNQQGQEQQHQWVVYDDEMVDQTSQAWTLLNVLDRMGDVYYLEGGFKAFQSYFTSEQQTVVNDQDEEPLLVEGFDEEIEQREQEQEQPEPLVQLPRRSLSYTMGAGVDKSHLHRRISLFSLDTQAARANNASALARKANKRSMILEQEHLQHPPLQQSQHHQQQPNQPHLHHHHHHQQHPPHHVSQLQPPFLQQHQSPPSSMDLLVAPSATTSTSSSLTRVVEDEDDDTAGGISPQTEADFEFIISEIIPGFLFVGPEIETIEQAQQLETRKIRRVLNMAEECNDEVLQKDILYRKIAARDTVEMKNIDWVMMEAVCFIEDAKRHHEPIYVHCKAGKSRSVTAILAYLVCSERWTLKQAYRHVIKARPNMSPNIGFIAELMKMEGRVHGRVSSFMETDWQSTSMPSPEFTRELQQLELAWQQTPRDPVPSSVVLR</sequence>
<dbReference type="PANTHER" id="PTHR10159:SF530">
    <property type="entry name" value="DUAL SPECIFICITY PROTEIN PHOSPHATASE DDB_G0271350-RELATED"/>
    <property type="match status" value="1"/>
</dbReference>
<gene>
    <name evidence="9" type="ORF">BDA99DRAFT_470837</name>
</gene>
<feature type="compositionally biased region" description="Low complexity" evidence="5">
    <location>
        <begin position="571"/>
        <end position="581"/>
    </location>
</feature>
<dbReference type="Gene3D" id="3.40.250.10">
    <property type="entry name" value="Rhodanese-like domain"/>
    <property type="match status" value="1"/>
</dbReference>
<dbReference type="InterPro" id="IPR001763">
    <property type="entry name" value="Rhodanese-like_dom"/>
</dbReference>
<feature type="domain" description="Tyrosine-protein phosphatase" evidence="6">
    <location>
        <begin position="606"/>
        <end position="751"/>
    </location>
</feature>
<dbReference type="EMBL" id="JAIXMP010000039">
    <property type="protein sequence ID" value="KAI9248282.1"/>
    <property type="molecule type" value="Genomic_DNA"/>
</dbReference>
<dbReference type="InterPro" id="IPR020422">
    <property type="entry name" value="TYR_PHOSPHATASE_DUAL_dom"/>
</dbReference>
<feature type="region of interest" description="Disordered" evidence="5">
    <location>
        <begin position="514"/>
        <end position="598"/>
    </location>
</feature>
<dbReference type="PROSITE" id="PS50054">
    <property type="entry name" value="TYR_PHOSPHATASE_DUAL"/>
    <property type="match status" value="1"/>
</dbReference>
<name>A0AAD5P8K6_9FUNG</name>
<evidence type="ECO:0000313" key="10">
    <source>
        <dbReference type="Proteomes" id="UP001209540"/>
    </source>
</evidence>
<evidence type="ECO:0000259" key="6">
    <source>
        <dbReference type="PROSITE" id="PS50054"/>
    </source>
</evidence>
<dbReference type="SMART" id="SM00450">
    <property type="entry name" value="RHOD"/>
    <property type="match status" value="1"/>
</dbReference>
<feature type="compositionally biased region" description="Low complexity" evidence="5">
    <location>
        <begin position="207"/>
        <end position="217"/>
    </location>
</feature>
<protein>
    <recommendedName>
        <fullName evidence="2">protein-tyrosine-phosphatase</fullName>
        <ecNumber evidence="2">3.1.3.48</ecNumber>
    </recommendedName>
</protein>
<keyword evidence="10" id="KW-1185">Reference proteome</keyword>
<evidence type="ECO:0000259" key="7">
    <source>
        <dbReference type="PROSITE" id="PS50056"/>
    </source>
</evidence>
<dbReference type="InterPro" id="IPR000340">
    <property type="entry name" value="Dual-sp_phosphatase_cat-dom"/>
</dbReference>
<feature type="compositionally biased region" description="Polar residues" evidence="5">
    <location>
        <begin position="224"/>
        <end position="234"/>
    </location>
</feature>
<feature type="region of interest" description="Disordered" evidence="5">
    <location>
        <begin position="126"/>
        <end position="238"/>
    </location>
</feature>
<dbReference type="SMART" id="SM00195">
    <property type="entry name" value="DSPc"/>
    <property type="match status" value="1"/>
</dbReference>
<feature type="domain" description="Rhodanese" evidence="8">
    <location>
        <begin position="284"/>
        <end position="420"/>
    </location>
</feature>
<evidence type="ECO:0000313" key="9">
    <source>
        <dbReference type="EMBL" id="KAI9248282.1"/>
    </source>
</evidence>
<proteinExistence type="inferred from homology"/>
<dbReference type="GO" id="GO:0004725">
    <property type="term" value="F:protein tyrosine phosphatase activity"/>
    <property type="evidence" value="ECO:0007669"/>
    <property type="project" value="UniProtKB-EC"/>
</dbReference>
<feature type="compositionally biased region" description="Polar residues" evidence="5">
    <location>
        <begin position="185"/>
        <end position="194"/>
    </location>
</feature>
<feature type="compositionally biased region" description="Basic residues" evidence="5">
    <location>
        <begin position="531"/>
        <end position="544"/>
    </location>
</feature>
<reference evidence="9" key="2">
    <citation type="submission" date="2023-02" db="EMBL/GenBank/DDBJ databases">
        <authorList>
            <consortium name="DOE Joint Genome Institute"/>
            <person name="Mondo S.J."/>
            <person name="Chang Y."/>
            <person name="Wang Y."/>
            <person name="Ahrendt S."/>
            <person name="Andreopoulos W."/>
            <person name="Barry K."/>
            <person name="Beard J."/>
            <person name="Benny G.L."/>
            <person name="Blankenship S."/>
            <person name="Bonito G."/>
            <person name="Cuomo C."/>
            <person name="Desiro A."/>
            <person name="Gervers K.A."/>
            <person name="Hundley H."/>
            <person name="Kuo A."/>
            <person name="LaButti K."/>
            <person name="Lang B.F."/>
            <person name="Lipzen A."/>
            <person name="O'Donnell K."/>
            <person name="Pangilinan J."/>
            <person name="Reynolds N."/>
            <person name="Sandor L."/>
            <person name="Smith M.W."/>
            <person name="Tsang A."/>
            <person name="Grigoriev I.V."/>
            <person name="Stajich J.E."/>
            <person name="Spatafora J.W."/>
        </authorList>
    </citation>
    <scope>NUCLEOTIDE SEQUENCE</scope>
    <source>
        <strain evidence="9">RSA 2281</strain>
    </source>
</reference>
<dbReference type="CDD" id="cd14498">
    <property type="entry name" value="DSP"/>
    <property type="match status" value="1"/>
</dbReference>
<dbReference type="InterPro" id="IPR036873">
    <property type="entry name" value="Rhodanese-like_dom_sf"/>
</dbReference>
<feature type="compositionally biased region" description="Basic residues" evidence="5">
    <location>
        <begin position="174"/>
        <end position="183"/>
    </location>
</feature>
<comment type="caution">
    <text evidence="9">The sequence shown here is derived from an EMBL/GenBank/DDBJ whole genome shotgun (WGS) entry which is preliminary data.</text>
</comment>
<feature type="domain" description="Tyrosine specific protein phosphatases" evidence="7">
    <location>
        <begin position="672"/>
        <end position="732"/>
    </location>
</feature>
<evidence type="ECO:0000256" key="2">
    <source>
        <dbReference type="ARBA" id="ARBA00013064"/>
    </source>
</evidence>
<dbReference type="SUPFAM" id="SSF52799">
    <property type="entry name" value="(Phosphotyrosine protein) phosphatases II"/>
    <property type="match status" value="1"/>
</dbReference>
<accession>A0AAD5P8K6</accession>
<dbReference type="InterPro" id="IPR029021">
    <property type="entry name" value="Prot-tyrosine_phosphatase-like"/>
</dbReference>
<evidence type="ECO:0000256" key="4">
    <source>
        <dbReference type="ARBA" id="ARBA00022912"/>
    </source>
</evidence>
<dbReference type="GO" id="GO:0005737">
    <property type="term" value="C:cytoplasm"/>
    <property type="evidence" value="ECO:0007669"/>
    <property type="project" value="TreeGrafter"/>
</dbReference>
<feature type="region of interest" description="Disordered" evidence="5">
    <location>
        <begin position="1"/>
        <end position="66"/>
    </location>
</feature>
<evidence type="ECO:0000256" key="5">
    <source>
        <dbReference type="SAM" id="MobiDB-lite"/>
    </source>
</evidence>
<reference evidence="9" key="1">
    <citation type="journal article" date="2022" name="IScience">
        <title>Evolution of zygomycete secretomes and the origins of terrestrial fungal ecologies.</title>
        <authorList>
            <person name="Chang Y."/>
            <person name="Wang Y."/>
            <person name="Mondo S."/>
            <person name="Ahrendt S."/>
            <person name="Andreopoulos W."/>
            <person name="Barry K."/>
            <person name="Beard J."/>
            <person name="Benny G.L."/>
            <person name="Blankenship S."/>
            <person name="Bonito G."/>
            <person name="Cuomo C."/>
            <person name="Desiro A."/>
            <person name="Gervers K.A."/>
            <person name="Hundley H."/>
            <person name="Kuo A."/>
            <person name="LaButti K."/>
            <person name="Lang B.F."/>
            <person name="Lipzen A."/>
            <person name="O'Donnell K."/>
            <person name="Pangilinan J."/>
            <person name="Reynolds N."/>
            <person name="Sandor L."/>
            <person name="Smith M.E."/>
            <person name="Tsang A."/>
            <person name="Grigoriev I.V."/>
            <person name="Stajich J.E."/>
            <person name="Spatafora J.W."/>
        </authorList>
    </citation>
    <scope>NUCLEOTIDE SEQUENCE</scope>
    <source>
        <strain evidence="9">RSA 2281</strain>
    </source>
</reference>
<dbReference type="InterPro" id="IPR000387">
    <property type="entry name" value="Tyr_Pase_dom"/>
</dbReference>
<evidence type="ECO:0000259" key="8">
    <source>
        <dbReference type="PROSITE" id="PS50206"/>
    </source>
</evidence>
<evidence type="ECO:0000256" key="3">
    <source>
        <dbReference type="ARBA" id="ARBA00022801"/>
    </source>
</evidence>
<comment type="similarity">
    <text evidence="1">Belongs to the protein-tyrosine phosphatase family. Non-receptor class dual specificity subfamily.</text>
</comment>
<dbReference type="GO" id="GO:0043409">
    <property type="term" value="P:negative regulation of MAPK cascade"/>
    <property type="evidence" value="ECO:0007669"/>
    <property type="project" value="TreeGrafter"/>
</dbReference>
<keyword evidence="4" id="KW-0904">Protein phosphatase</keyword>
<dbReference type="PANTHER" id="PTHR10159">
    <property type="entry name" value="DUAL SPECIFICITY PROTEIN PHOSPHATASE"/>
    <property type="match status" value="1"/>
</dbReference>
<feature type="compositionally biased region" description="Polar residues" evidence="5">
    <location>
        <begin position="126"/>
        <end position="144"/>
    </location>
</feature>
<evidence type="ECO:0000256" key="1">
    <source>
        <dbReference type="ARBA" id="ARBA00008601"/>
    </source>
</evidence>
<feature type="compositionally biased region" description="Low complexity" evidence="5">
    <location>
        <begin position="10"/>
        <end position="51"/>
    </location>
</feature>
<dbReference type="Pfam" id="PF00581">
    <property type="entry name" value="Rhodanese"/>
    <property type="match status" value="1"/>
</dbReference>
<feature type="compositionally biased region" description="Polar residues" evidence="5">
    <location>
        <begin position="553"/>
        <end position="562"/>
    </location>
</feature>
<keyword evidence="3" id="KW-0378">Hydrolase</keyword>
<organism evidence="9 10">
    <name type="scientific">Phascolomyces articulosus</name>
    <dbReference type="NCBI Taxonomy" id="60185"/>
    <lineage>
        <taxon>Eukaryota</taxon>
        <taxon>Fungi</taxon>
        <taxon>Fungi incertae sedis</taxon>
        <taxon>Mucoromycota</taxon>
        <taxon>Mucoromycotina</taxon>
        <taxon>Mucoromycetes</taxon>
        <taxon>Mucorales</taxon>
        <taxon>Lichtheimiaceae</taxon>
        <taxon>Phascolomyces</taxon>
    </lineage>
</organism>
<dbReference type="AlphaFoldDB" id="A0AAD5P8K6"/>
<feature type="region of interest" description="Disordered" evidence="5">
    <location>
        <begin position="341"/>
        <end position="370"/>
    </location>
</feature>
<dbReference type="Pfam" id="PF00782">
    <property type="entry name" value="DSPc"/>
    <property type="match status" value="1"/>
</dbReference>
<dbReference type="PROSITE" id="PS50206">
    <property type="entry name" value="RHODANESE_3"/>
    <property type="match status" value="1"/>
</dbReference>
<feature type="compositionally biased region" description="Low complexity" evidence="5">
    <location>
        <begin position="514"/>
        <end position="530"/>
    </location>
</feature>
<dbReference type="Gene3D" id="3.90.190.10">
    <property type="entry name" value="Protein tyrosine phosphatase superfamily"/>
    <property type="match status" value="1"/>
</dbReference>
<dbReference type="Proteomes" id="UP001209540">
    <property type="component" value="Unassembled WGS sequence"/>
</dbReference>